<protein>
    <submittedName>
        <fullName evidence="2">SDR family oxidoreductase</fullName>
    </submittedName>
</protein>
<dbReference type="AlphaFoldDB" id="A0A5M6IM51"/>
<dbReference type="InterPro" id="IPR036291">
    <property type="entry name" value="NAD(P)-bd_dom_sf"/>
</dbReference>
<sequence>MLSIEDFRLEGRVALVSGAGHGIGRAVAEAFGAAGARVGVVEPADAAAAEAVAGGIRASGGEALALPADPADAAAAAGLIDSVVRQLGGLDVLVTSSGAAAPLALRDITAEEWEDGLRRHLSAAFFLARHALAYMSVRKWGRVILMPGAPAGPMLAAQAGLQGLARAIASEFGADGITANIVAAGAIDTAGGEWWREHRIRNRITAQVPLGRLGSADEVAAACLFLSSPAGGFVSGQVLHVDGGQGTG</sequence>
<dbReference type="SUPFAM" id="SSF51735">
    <property type="entry name" value="NAD(P)-binding Rossmann-fold domains"/>
    <property type="match status" value="1"/>
</dbReference>
<keyword evidence="3" id="KW-1185">Reference proteome</keyword>
<dbReference type="InterPro" id="IPR002347">
    <property type="entry name" value="SDR_fam"/>
</dbReference>
<dbReference type="RefSeq" id="WP_150043813.1">
    <property type="nucleotide sequence ID" value="NZ_OW485601.1"/>
</dbReference>
<accession>A0A5M6IM51</accession>
<proteinExistence type="inferred from homology"/>
<dbReference type="EMBL" id="VWPK01000052">
    <property type="protein sequence ID" value="KAA5609373.1"/>
    <property type="molecule type" value="Genomic_DNA"/>
</dbReference>
<evidence type="ECO:0000313" key="2">
    <source>
        <dbReference type="EMBL" id="KAA5609373.1"/>
    </source>
</evidence>
<dbReference type="InterPro" id="IPR050259">
    <property type="entry name" value="SDR"/>
</dbReference>
<dbReference type="OrthoDB" id="9804774at2"/>
<comment type="caution">
    <text evidence="2">The sequence shown here is derived from an EMBL/GenBank/DDBJ whole genome shotgun (WGS) entry which is preliminary data.</text>
</comment>
<gene>
    <name evidence="2" type="ORF">F1189_24575</name>
</gene>
<reference evidence="2 3" key="1">
    <citation type="submission" date="2019-09" db="EMBL/GenBank/DDBJ databases">
        <title>Genome sequence of Rhodovastum atsumiense, a diverse member of the Acetobacteraceae family of non-sulfur purple photosynthetic bacteria.</title>
        <authorList>
            <person name="Meyer T."/>
            <person name="Kyndt J."/>
        </authorList>
    </citation>
    <scope>NUCLEOTIDE SEQUENCE [LARGE SCALE GENOMIC DNA]</scope>
    <source>
        <strain evidence="2 3">DSM 21279</strain>
    </source>
</reference>
<dbReference type="Pfam" id="PF13561">
    <property type="entry name" value="adh_short_C2"/>
    <property type="match status" value="1"/>
</dbReference>
<organism evidence="2 3">
    <name type="scientific">Rhodovastum atsumiense</name>
    <dbReference type="NCBI Taxonomy" id="504468"/>
    <lineage>
        <taxon>Bacteria</taxon>
        <taxon>Pseudomonadati</taxon>
        <taxon>Pseudomonadota</taxon>
        <taxon>Alphaproteobacteria</taxon>
        <taxon>Acetobacterales</taxon>
        <taxon>Acetobacteraceae</taxon>
        <taxon>Rhodovastum</taxon>
    </lineage>
</organism>
<comment type="similarity">
    <text evidence="1">Belongs to the short-chain dehydrogenases/reductases (SDR) family.</text>
</comment>
<evidence type="ECO:0000313" key="3">
    <source>
        <dbReference type="Proteomes" id="UP000325255"/>
    </source>
</evidence>
<dbReference type="PANTHER" id="PTHR42879">
    <property type="entry name" value="3-OXOACYL-(ACYL-CARRIER-PROTEIN) REDUCTASE"/>
    <property type="match status" value="1"/>
</dbReference>
<evidence type="ECO:0000256" key="1">
    <source>
        <dbReference type="ARBA" id="ARBA00006484"/>
    </source>
</evidence>
<dbReference type="Proteomes" id="UP000325255">
    <property type="component" value="Unassembled WGS sequence"/>
</dbReference>
<dbReference type="Gene3D" id="3.40.50.720">
    <property type="entry name" value="NAD(P)-binding Rossmann-like Domain"/>
    <property type="match status" value="1"/>
</dbReference>
<dbReference type="PANTHER" id="PTHR42879:SF2">
    <property type="entry name" value="3-OXOACYL-[ACYL-CARRIER-PROTEIN] REDUCTASE FABG"/>
    <property type="match status" value="1"/>
</dbReference>
<name>A0A5M6IM51_9PROT</name>
<dbReference type="PRINTS" id="PR00081">
    <property type="entry name" value="GDHRDH"/>
</dbReference>